<dbReference type="EnsemblPlants" id="KEH32052">
    <property type="protein sequence ID" value="KEH32052"/>
    <property type="gene ID" value="MTR_4g109910"/>
</dbReference>
<evidence type="ECO:0000313" key="2">
    <source>
        <dbReference type="EnsemblPlants" id="KEH32052"/>
    </source>
</evidence>
<dbReference type="GO" id="GO:0009786">
    <property type="term" value="P:regulation of asymmetric cell division"/>
    <property type="evidence" value="ECO:0000318"/>
    <property type="project" value="GO_Central"/>
</dbReference>
<dbReference type="AlphaFoldDB" id="A0A072UQU4"/>
<reference evidence="2" key="3">
    <citation type="submission" date="2015-04" db="UniProtKB">
        <authorList>
            <consortium name="EnsemblPlants"/>
        </authorList>
    </citation>
    <scope>IDENTIFICATION</scope>
    <source>
        <strain evidence="2">cv. Jemalong A17</strain>
    </source>
</reference>
<accession>A0A072UQU4</accession>
<evidence type="ECO:0000313" key="1">
    <source>
        <dbReference type="EMBL" id="KEH32052.1"/>
    </source>
</evidence>
<protein>
    <submittedName>
        <fullName evidence="1 2">Uncharacterized protein</fullName>
    </submittedName>
</protein>
<organism evidence="1 3">
    <name type="scientific">Medicago truncatula</name>
    <name type="common">Barrel medic</name>
    <name type="synonym">Medicago tribuloides</name>
    <dbReference type="NCBI Taxonomy" id="3880"/>
    <lineage>
        <taxon>Eukaryota</taxon>
        <taxon>Viridiplantae</taxon>
        <taxon>Streptophyta</taxon>
        <taxon>Embryophyta</taxon>
        <taxon>Tracheophyta</taxon>
        <taxon>Spermatophyta</taxon>
        <taxon>Magnoliopsida</taxon>
        <taxon>eudicotyledons</taxon>
        <taxon>Gunneridae</taxon>
        <taxon>Pentapetalae</taxon>
        <taxon>rosids</taxon>
        <taxon>fabids</taxon>
        <taxon>Fabales</taxon>
        <taxon>Fabaceae</taxon>
        <taxon>Papilionoideae</taxon>
        <taxon>50 kb inversion clade</taxon>
        <taxon>NPAAA clade</taxon>
        <taxon>Hologalegina</taxon>
        <taxon>IRL clade</taxon>
        <taxon>Trifolieae</taxon>
        <taxon>Medicago</taxon>
    </lineage>
</organism>
<dbReference type="EMBL" id="CM001220">
    <property type="protein sequence ID" value="KEH32052.1"/>
    <property type="molecule type" value="Genomic_DNA"/>
</dbReference>
<keyword evidence="3" id="KW-1185">Reference proteome</keyword>
<dbReference type="HOGENOM" id="CLU_1725023_0_0_1"/>
<sequence>MTFAESRECVQSEGSTDSFAFPVLDWEGIGTPAQMPKPDGQHHLKKQKDTAAFPNFVKKSLHVDLISEQLKQKVYSLNGSAKKELVTKRKSGKVESDVDNSSLALSGMVRFDNFVGLAEPNKDDAKKGLELMGESKRVVLGDRSRNFSIFSC</sequence>
<evidence type="ECO:0000313" key="3">
    <source>
        <dbReference type="Proteomes" id="UP000002051"/>
    </source>
</evidence>
<proteinExistence type="predicted"/>
<gene>
    <name evidence="1" type="ordered locus">MTR_4g109910</name>
</gene>
<name>A0A072UQU4_MEDTR</name>
<reference evidence="1 3" key="2">
    <citation type="journal article" date="2014" name="BMC Genomics">
        <title>An improved genome release (version Mt4.0) for the model legume Medicago truncatula.</title>
        <authorList>
            <person name="Tang H."/>
            <person name="Krishnakumar V."/>
            <person name="Bidwell S."/>
            <person name="Rosen B."/>
            <person name="Chan A."/>
            <person name="Zhou S."/>
            <person name="Gentzbittel L."/>
            <person name="Childs K.L."/>
            <person name="Yandell M."/>
            <person name="Gundlach H."/>
            <person name="Mayer K.F."/>
            <person name="Schwartz D.C."/>
            <person name="Town C.D."/>
        </authorList>
    </citation>
    <scope>GENOME REANNOTATION</scope>
    <source>
        <strain evidence="1">A17</strain>
        <strain evidence="2 3">cv. Jemalong A17</strain>
    </source>
</reference>
<reference evidence="1 3" key="1">
    <citation type="journal article" date="2011" name="Nature">
        <title>The Medicago genome provides insight into the evolution of rhizobial symbioses.</title>
        <authorList>
            <person name="Young N.D."/>
            <person name="Debelle F."/>
            <person name="Oldroyd G.E."/>
            <person name="Geurts R."/>
            <person name="Cannon S.B."/>
            <person name="Udvardi M.K."/>
            <person name="Benedito V.A."/>
            <person name="Mayer K.F."/>
            <person name="Gouzy J."/>
            <person name="Schoof H."/>
            <person name="Van de Peer Y."/>
            <person name="Proost S."/>
            <person name="Cook D.R."/>
            <person name="Meyers B.C."/>
            <person name="Spannagl M."/>
            <person name="Cheung F."/>
            <person name="De Mita S."/>
            <person name="Krishnakumar V."/>
            <person name="Gundlach H."/>
            <person name="Zhou S."/>
            <person name="Mudge J."/>
            <person name="Bharti A.K."/>
            <person name="Murray J.D."/>
            <person name="Naoumkina M.A."/>
            <person name="Rosen B."/>
            <person name="Silverstein K.A."/>
            <person name="Tang H."/>
            <person name="Rombauts S."/>
            <person name="Zhao P.X."/>
            <person name="Zhou P."/>
            <person name="Barbe V."/>
            <person name="Bardou P."/>
            <person name="Bechner M."/>
            <person name="Bellec A."/>
            <person name="Berger A."/>
            <person name="Berges H."/>
            <person name="Bidwell S."/>
            <person name="Bisseling T."/>
            <person name="Choisne N."/>
            <person name="Couloux A."/>
            <person name="Denny R."/>
            <person name="Deshpande S."/>
            <person name="Dai X."/>
            <person name="Doyle J.J."/>
            <person name="Dudez A.M."/>
            <person name="Farmer A.D."/>
            <person name="Fouteau S."/>
            <person name="Franken C."/>
            <person name="Gibelin C."/>
            <person name="Gish J."/>
            <person name="Goldstein S."/>
            <person name="Gonzalez A.J."/>
            <person name="Green P.J."/>
            <person name="Hallab A."/>
            <person name="Hartog M."/>
            <person name="Hua A."/>
            <person name="Humphray S.J."/>
            <person name="Jeong D.H."/>
            <person name="Jing Y."/>
            <person name="Jocker A."/>
            <person name="Kenton S.M."/>
            <person name="Kim D.J."/>
            <person name="Klee K."/>
            <person name="Lai H."/>
            <person name="Lang C."/>
            <person name="Lin S."/>
            <person name="Macmil S.L."/>
            <person name="Magdelenat G."/>
            <person name="Matthews L."/>
            <person name="McCorrison J."/>
            <person name="Monaghan E.L."/>
            <person name="Mun J.H."/>
            <person name="Najar F.Z."/>
            <person name="Nicholson C."/>
            <person name="Noirot C."/>
            <person name="O'Bleness M."/>
            <person name="Paule C.R."/>
            <person name="Poulain J."/>
            <person name="Prion F."/>
            <person name="Qin B."/>
            <person name="Qu C."/>
            <person name="Retzel E.F."/>
            <person name="Riddle C."/>
            <person name="Sallet E."/>
            <person name="Samain S."/>
            <person name="Samson N."/>
            <person name="Sanders I."/>
            <person name="Saurat O."/>
            <person name="Scarpelli C."/>
            <person name="Schiex T."/>
            <person name="Segurens B."/>
            <person name="Severin A.J."/>
            <person name="Sherrier D.J."/>
            <person name="Shi R."/>
            <person name="Sims S."/>
            <person name="Singer S.R."/>
            <person name="Sinharoy S."/>
            <person name="Sterck L."/>
            <person name="Viollet A."/>
            <person name="Wang B.B."/>
            <person name="Wang K."/>
            <person name="Wang M."/>
            <person name="Wang X."/>
            <person name="Warfsmann J."/>
            <person name="Weissenbach J."/>
            <person name="White D.D."/>
            <person name="White J.D."/>
            <person name="Wiley G.B."/>
            <person name="Wincker P."/>
            <person name="Xing Y."/>
            <person name="Yang L."/>
            <person name="Yao Z."/>
            <person name="Ying F."/>
            <person name="Zhai J."/>
            <person name="Zhou L."/>
            <person name="Zuber A."/>
            <person name="Denarie J."/>
            <person name="Dixon R.A."/>
            <person name="May G.D."/>
            <person name="Schwartz D.C."/>
            <person name="Rogers J."/>
            <person name="Quetier F."/>
            <person name="Town C.D."/>
            <person name="Roe B.A."/>
        </authorList>
    </citation>
    <scope>NUCLEOTIDE SEQUENCE [LARGE SCALE GENOMIC DNA]</scope>
    <source>
        <strain evidence="1">A17</strain>
        <strain evidence="2 3">cv. Jemalong A17</strain>
    </source>
</reference>
<dbReference type="Proteomes" id="UP000002051">
    <property type="component" value="Chromosome 4"/>
</dbReference>